<comment type="function">
    <text evidence="13">Dual specificity phosphatase; can dephosphorylate both phosphotyrosine and phosphoserine or phosphothreonine residues. Can dephosphorylate glucokinase (in vitro). Has phosphatase activity with the synthetic substrate 6,8-difluoro-4-methylumbelliferyl phosphate and other in vitro substrates.</text>
</comment>
<dbReference type="AlphaFoldDB" id="A0A3P8WKP0"/>
<evidence type="ECO:0000256" key="3">
    <source>
        <dbReference type="ARBA" id="ARBA00008601"/>
    </source>
</evidence>
<reference evidence="17" key="3">
    <citation type="submission" date="2025-09" db="UniProtKB">
        <authorList>
            <consortium name="Ensembl"/>
        </authorList>
    </citation>
    <scope>IDENTIFICATION</scope>
</reference>
<keyword evidence="8" id="KW-0904">Protein phosphatase</keyword>
<dbReference type="GO" id="GO:0005737">
    <property type="term" value="C:cytoplasm"/>
    <property type="evidence" value="ECO:0007669"/>
    <property type="project" value="UniProtKB-SubCell"/>
</dbReference>
<evidence type="ECO:0000256" key="5">
    <source>
        <dbReference type="ARBA" id="ARBA00013081"/>
    </source>
</evidence>
<dbReference type="Pfam" id="PF00782">
    <property type="entry name" value="DSPc"/>
    <property type="match status" value="1"/>
</dbReference>
<dbReference type="SUPFAM" id="SSF52799">
    <property type="entry name" value="(Phosphotyrosine protein) phosphatases II"/>
    <property type="match status" value="1"/>
</dbReference>
<feature type="domain" description="Tyrosine-protein phosphatase" evidence="15">
    <location>
        <begin position="64"/>
        <end position="204"/>
    </location>
</feature>
<dbReference type="PANTHER" id="PTHR46377:SF1">
    <property type="entry name" value="DUAL SPECIFICITY PROTEIN PHOSPHATASE 19"/>
    <property type="match status" value="1"/>
</dbReference>
<dbReference type="RefSeq" id="XP_008320719.1">
    <property type="nucleotide sequence ID" value="XM_008322497.2"/>
</dbReference>
<dbReference type="InParanoid" id="A0A3P8WKP0"/>
<dbReference type="Gene3D" id="3.90.190.10">
    <property type="entry name" value="Protein tyrosine phosphatase superfamily"/>
    <property type="match status" value="1"/>
</dbReference>
<dbReference type="OMA" id="KSCKTVI"/>
<dbReference type="SMART" id="SM00195">
    <property type="entry name" value="DSPc"/>
    <property type="match status" value="1"/>
</dbReference>
<dbReference type="GO" id="GO:0008579">
    <property type="term" value="F:JUN kinase phosphatase activity"/>
    <property type="evidence" value="ECO:0007669"/>
    <property type="project" value="TreeGrafter"/>
</dbReference>
<evidence type="ECO:0000256" key="10">
    <source>
        <dbReference type="ARBA" id="ARBA00047761"/>
    </source>
</evidence>
<evidence type="ECO:0000256" key="2">
    <source>
        <dbReference type="ARBA" id="ARBA00004496"/>
    </source>
</evidence>
<reference evidence="17" key="2">
    <citation type="submission" date="2025-08" db="UniProtKB">
        <authorList>
            <consortium name="Ensembl"/>
        </authorList>
    </citation>
    <scope>IDENTIFICATION</scope>
</reference>
<comment type="catalytic activity">
    <reaction evidence="12">
        <text>O-phospho-L-tyrosyl-[protein] + H2O = L-tyrosyl-[protein] + phosphate</text>
        <dbReference type="Rhea" id="RHEA:10684"/>
        <dbReference type="Rhea" id="RHEA-COMP:10136"/>
        <dbReference type="Rhea" id="RHEA-COMP:20101"/>
        <dbReference type="ChEBI" id="CHEBI:15377"/>
        <dbReference type="ChEBI" id="CHEBI:43474"/>
        <dbReference type="ChEBI" id="CHEBI:46858"/>
        <dbReference type="ChEBI" id="CHEBI:61978"/>
        <dbReference type="EC" id="3.1.3.48"/>
    </reaction>
</comment>
<dbReference type="Ensembl" id="ENSCSET00000027656.1">
    <property type="protein sequence ID" value="ENSCSEP00000027289.1"/>
    <property type="gene ID" value="ENSCSEG00000017443.1"/>
</dbReference>
<organism evidence="17 18">
    <name type="scientific">Cynoglossus semilaevis</name>
    <name type="common">Tongue sole</name>
    <dbReference type="NCBI Taxonomy" id="244447"/>
    <lineage>
        <taxon>Eukaryota</taxon>
        <taxon>Metazoa</taxon>
        <taxon>Chordata</taxon>
        <taxon>Craniata</taxon>
        <taxon>Vertebrata</taxon>
        <taxon>Euteleostomi</taxon>
        <taxon>Actinopterygii</taxon>
        <taxon>Neopterygii</taxon>
        <taxon>Teleostei</taxon>
        <taxon>Neoteleostei</taxon>
        <taxon>Acanthomorphata</taxon>
        <taxon>Carangaria</taxon>
        <taxon>Pleuronectiformes</taxon>
        <taxon>Pleuronectoidei</taxon>
        <taxon>Cynoglossidae</taxon>
        <taxon>Cynoglossinae</taxon>
        <taxon>Cynoglossus</taxon>
    </lineage>
</organism>
<dbReference type="OrthoDB" id="10252009at2759"/>
<dbReference type="STRING" id="244447.ENSCSEP00000027289"/>
<evidence type="ECO:0000313" key="17">
    <source>
        <dbReference type="Ensembl" id="ENSCSEP00000027289.1"/>
    </source>
</evidence>
<comment type="catalytic activity">
    <reaction evidence="11">
        <text>O-phospho-L-threonyl-[protein] + H2O = L-threonyl-[protein] + phosphate</text>
        <dbReference type="Rhea" id="RHEA:47004"/>
        <dbReference type="Rhea" id="RHEA-COMP:11060"/>
        <dbReference type="Rhea" id="RHEA-COMP:11605"/>
        <dbReference type="ChEBI" id="CHEBI:15377"/>
        <dbReference type="ChEBI" id="CHEBI:30013"/>
        <dbReference type="ChEBI" id="CHEBI:43474"/>
        <dbReference type="ChEBI" id="CHEBI:61977"/>
        <dbReference type="EC" id="3.1.3.16"/>
    </reaction>
</comment>
<evidence type="ECO:0000256" key="6">
    <source>
        <dbReference type="ARBA" id="ARBA00022490"/>
    </source>
</evidence>
<dbReference type="GO" id="GO:0005634">
    <property type="term" value="C:nucleus"/>
    <property type="evidence" value="ECO:0007669"/>
    <property type="project" value="UniProtKB-SubCell"/>
</dbReference>
<evidence type="ECO:0000313" key="18">
    <source>
        <dbReference type="Proteomes" id="UP000265120"/>
    </source>
</evidence>
<dbReference type="InterPro" id="IPR000387">
    <property type="entry name" value="Tyr_Pase_dom"/>
</dbReference>
<dbReference type="PANTHER" id="PTHR46377">
    <property type="entry name" value="DUAL SPECIFICITY PROTEIN PHOSPHATASE 19"/>
    <property type="match status" value="1"/>
</dbReference>
<name>A0A3P8WKP0_CYNSE</name>
<dbReference type="PROSITE" id="PS50056">
    <property type="entry name" value="TYR_PHOSPHATASE_2"/>
    <property type="match status" value="1"/>
</dbReference>
<evidence type="ECO:0000256" key="4">
    <source>
        <dbReference type="ARBA" id="ARBA00013064"/>
    </source>
</evidence>
<dbReference type="RefSeq" id="XP_008320720.1">
    <property type="nucleotide sequence ID" value="XM_008322498.2"/>
</dbReference>
<keyword evidence="18" id="KW-1185">Reference proteome</keyword>
<dbReference type="FunFam" id="3.90.190.10:FF:000056">
    <property type="entry name" value="Dual specificity phosphatase 12"/>
    <property type="match status" value="1"/>
</dbReference>
<dbReference type="EC" id="3.1.3.48" evidence="4"/>
<proteinExistence type="inferred from homology"/>
<evidence type="ECO:0000256" key="11">
    <source>
        <dbReference type="ARBA" id="ARBA00048336"/>
    </source>
</evidence>
<evidence type="ECO:0000256" key="12">
    <source>
        <dbReference type="ARBA" id="ARBA00051722"/>
    </source>
</evidence>
<evidence type="ECO:0000256" key="7">
    <source>
        <dbReference type="ARBA" id="ARBA00022801"/>
    </source>
</evidence>
<keyword evidence="9" id="KW-0539">Nucleus</keyword>
<protein>
    <recommendedName>
        <fullName evidence="14">Dual specificity protein phosphatase 12</fullName>
        <ecNumber evidence="5">3.1.3.16</ecNumber>
        <ecNumber evidence="4">3.1.3.48</ecNumber>
    </recommendedName>
</protein>
<dbReference type="GO" id="GO:0004722">
    <property type="term" value="F:protein serine/threonine phosphatase activity"/>
    <property type="evidence" value="ECO:0007669"/>
    <property type="project" value="UniProtKB-EC"/>
</dbReference>
<comment type="catalytic activity">
    <reaction evidence="10">
        <text>O-phospho-L-seryl-[protein] + H2O = L-seryl-[protein] + phosphate</text>
        <dbReference type="Rhea" id="RHEA:20629"/>
        <dbReference type="Rhea" id="RHEA-COMP:9863"/>
        <dbReference type="Rhea" id="RHEA-COMP:11604"/>
        <dbReference type="ChEBI" id="CHEBI:15377"/>
        <dbReference type="ChEBI" id="CHEBI:29999"/>
        <dbReference type="ChEBI" id="CHEBI:43474"/>
        <dbReference type="ChEBI" id="CHEBI:83421"/>
        <dbReference type="EC" id="3.1.3.16"/>
    </reaction>
</comment>
<reference evidence="17 18" key="1">
    <citation type="journal article" date="2014" name="Nat. Genet.">
        <title>Whole-genome sequence of a flatfish provides insights into ZW sex chromosome evolution and adaptation to a benthic lifestyle.</title>
        <authorList>
            <person name="Chen S."/>
            <person name="Zhang G."/>
            <person name="Shao C."/>
            <person name="Huang Q."/>
            <person name="Liu G."/>
            <person name="Zhang P."/>
            <person name="Song W."/>
            <person name="An N."/>
            <person name="Chalopin D."/>
            <person name="Volff J.N."/>
            <person name="Hong Y."/>
            <person name="Li Q."/>
            <person name="Sha Z."/>
            <person name="Zhou H."/>
            <person name="Xie M."/>
            <person name="Yu Q."/>
            <person name="Liu Y."/>
            <person name="Xiang H."/>
            <person name="Wang N."/>
            <person name="Wu K."/>
            <person name="Yang C."/>
            <person name="Zhou Q."/>
            <person name="Liao X."/>
            <person name="Yang L."/>
            <person name="Hu Q."/>
            <person name="Zhang J."/>
            <person name="Meng L."/>
            <person name="Jin L."/>
            <person name="Tian Y."/>
            <person name="Lian J."/>
            <person name="Yang J."/>
            <person name="Miao G."/>
            <person name="Liu S."/>
            <person name="Liang Z."/>
            <person name="Yan F."/>
            <person name="Li Y."/>
            <person name="Sun B."/>
            <person name="Zhang H."/>
            <person name="Zhang J."/>
            <person name="Zhu Y."/>
            <person name="Du M."/>
            <person name="Zhao Y."/>
            <person name="Schartl M."/>
            <person name="Tang Q."/>
            <person name="Wang J."/>
        </authorList>
    </citation>
    <scope>NUCLEOTIDE SEQUENCE</scope>
</reference>
<dbReference type="PROSITE" id="PS50054">
    <property type="entry name" value="TYR_PHOSPHATASE_DUAL"/>
    <property type="match status" value="1"/>
</dbReference>
<dbReference type="GeneID" id="103387740"/>
<dbReference type="GeneTree" id="ENSGT00940000156472"/>
<dbReference type="Proteomes" id="UP000265120">
    <property type="component" value="Chromosome 12"/>
</dbReference>
<dbReference type="EC" id="3.1.3.16" evidence="5"/>
<dbReference type="InterPro" id="IPR020422">
    <property type="entry name" value="TYR_PHOSPHATASE_DUAL_dom"/>
</dbReference>
<sequence>MHSLMQEIQGFSKGRLKEQTTCVTTVTGRKLLEKRREDGEVMQVEELDQESTCGFVEDTSLDLQVGVVRHFLLLGSQDAAHDMDTLQRHKVTHVLNVAFGVNNLFPDQLAYKTVNILDVPDTDVTSHLGECQRFIDRAQEEGGTVLVHCNAGVSRASSIVIGYLMTKEGLQFDDAYRQVKQARPSICPNPGFYRQLQNYKPREN</sequence>
<evidence type="ECO:0000256" key="1">
    <source>
        <dbReference type="ARBA" id="ARBA00004123"/>
    </source>
</evidence>
<evidence type="ECO:0000256" key="13">
    <source>
        <dbReference type="ARBA" id="ARBA00059753"/>
    </source>
</evidence>
<evidence type="ECO:0000259" key="16">
    <source>
        <dbReference type="PROSITE" id="PS50056"/>
    </source>
</evidence>
<feature type="domain" description="Tyrosine specific protein phosphatases" evidence="16">
    <location>
        <begin position="125"/>
        <end position="194"/>
    </location>
</feature>
<keyword evidence="7" id="KW-0378">Hydrolase</keyword>
<keyword evidence="6" id="KW-0963">Cytoplasm</keyword>
<dbReference type="InterPro" id="IPR000340">
    <property type="entry name" value="Dual-sp_phosphatase_cat-dom"/>
</dbReference>
<evidence type="ECO:0000256" key="9">
    <source>
        <dbReference type="ARBA" id="ARBA00023242"/>
    </source>
</evidence>
<comment type="similarity">
    <text evidence="3">Belongs to the protein-tyrosine phosphatase family. Non-receptor class dual specificity subfamily.</text>
</comment>
<dbReference type="InterPro" id="IPR029021">
    <property type="entry name" value="Prot-tyrosine_phosphatase-like"/>
</dbReference>
<accession>A0A3P8WKP0</accession>
<dbReference type="KEGG" id="csem:103387740"/>
<comment type="subcellular location">
    <subcellularLocation>
        <location evidence="2">Cytoplasm</location>
    </subcellularLocation>
    <subcellularLocation>
        <location evidence="1">Nucleus</location>
    </subcellularLocation>
</comment>
<dbReference type="GO" id="GO:0004725">
    <property type="term" value="F:protein tyrosine phosphatase activity"/>
    <property type="evidence" value="ECO:0007669"/>
    <property type="project" value="UniProtKB-EC"/>
</dbReference>
<evidence type="ECO:0000256" key="8">
    <source>
        <dbReference type="ARBA" id="ARBA00022912"/>
    </source>
</evidence>
<evidence type="ECO:0000256" key="14">
    <source>
        <dbReference type="ARBA" id="ARBA00068797"/>
    </source>
</evidence>
<evidence type="ECO:0000259" key="15">
    <source>
        <dbReference type="PROSITE" id="PS50054"/>
    </source>
</evidence>